<dbReference type="STRING" id="765915.A0A1Y2H878"/>
<evidence type="ECO:0000259" key="8">
    <source>
        <dbReference type="PROSITE" id="PS00486"/>
    </source>
</evidence>
<dbReference type="Pfam" id="PF01624">
    <property type="entry name" value="MutS_I"/>
    <property type="match status" value="1"/>
</dbReference>
<evidence type="ECO:0000256" key="1">
    <source>
        <dbReference type="ARBA" id="ARBA00006271"/>
    </source>
</evidence>
<dbReference type="Proteomes" id="UP000193411">
    <property type="component" value="Unassembled WGS sequence"/>
</dbReference>
<keyword evidence="6" id="KW-0234">DNA repair</keyword>
<dbReference type="InterPro" id="IPR007696">
    <property type="entry name" value="DNA_mismatch_repair_MutS_core"/>
</dbReference>
<dbReference type="GO" id="GO:0005524">
    <property type="term" value="F:ATP binding"/>
    <property type="evidence" value="ECO:0007669"/>
    <property type="project" value="UniProtKB-KW"/>
</dbReference>
<evidence type="ECO:0000256" key="7">
    <source>
        <dbReference type="SAM" id="MobiDB-lite"/>
    </source>
</evidence>
<dbReference type="InterPro" id="IPR027417">
    <property type="entry name" value="P-loop_NTPase"/>
</dbReference>
<dbReference type="SMART" id="SM00534">
    <property type="entry name" value="MUTSac"/>
    <property type="match status" value="1"/>
</dbReference>
<sequence>MGLSAMHSAAREMHFRFPVFRIWPGPPTLMPRIIGARSTTEALAIHGHCKSTLATPAPSPALATAGKDPRLLDHPRRPHHLRTTMAQDKPDSAAAAAELKHWPAHTNLTIQFLRFFRVYGWDHVLLIRVGSFYELYGSQAKKWSPILGLKQTAKGNIGFPQTAFHSYVSKLVCTHNQRVVIIEQLSGSENAIQRITAVPFTNEVNRSARGLVRYVHRLYTPGTYVASEDLPVILCALYLPSLKYPLPRPSDKRRSRGEPSPLPPDTPVHMTVCEQSSRQINYIDTTLSNLAHTLRVLRPNELLIPRYLSDLQVKMAPNEPTERLSAFLPVPCITERPSEDFVPLLHPCDPTPPTSTGPVPECNPSSLHTRHALFEYLDYTHLGAPLPELVVSSTPLKSRHAFIPEFTATDFELFHTLHFGDSGGSLFGFLDQTITDPGSAALKQALLLPFTDLRDIDTRATAVGKLKEDDGGRYVMRLWLERIKKLPHVGDIVKKIMEEKATTRSLYNLAKLLNIFAHFRKQLEAIPAIHPYTYNLPDFSDVSKLLDFHFDFTNINRRPHIALDPEKITSYRNGICLRPGIDPFYDKYIEAERKFAIRAWEVQYAFCREFGLSMGGDYAPKFYSAKVLMPGKTKLDLKGIKTCAPIVLLPDIWQLIPARSKEQRLTLIGVPMSHKVRVRYQAWDDVQDHLFKFRTFFRDREARAVKKVSAVIARDHATGLQQLAKLSTESDILQSLSFAANRFPCVRTNTVPSFSSRHLVVRNGFHPLLYTRSQSPIVSTDFDLDSHTTMCIISGPNTSGKTTAMKTVGINAFLQQIGTYIATSADSRIPIYDAIFARLGSLDDTARDESTFFNELAELGQILRHATPESLVMIDELGRGTTYKDGLAFTCATVKELLDRRCTTIMTTHLHGLSAYLKLVLPSKDYERIVFKQMSAAAQVGCGLEPGKTSFDYQLKPGATRSSMGLEFAAQFLPPRVMADAYGIRADMKREFEEWVKGK</sequence>
<keyword evidence="10" id="KW-1185">Reference proteome</keyword>
<dbReference type="OrthoDB" id="10252754at2759"/>
<dbReference type="Pfam" id="PF00488">
    <property type="entry name" value="MutS_V"/>
    <property type="match status" value="1"/>
</dbReference>
<dbReference type="InterPro" id="IPR017261">
    <property type="entry name" value="DNA_mismatch_repair_MutS/MSH"/>
</dbReference>
<dbReference type="SUPFAM" id="SSF55271">
    <property type="entry name" value="DNA repair protein MutS, domain I"/>
    <property type="match status" value="1"/>
</dbReference>
<feature type="region of interest" description="Disordered" evidence="7">
    <location>
        <begin position="54"/>
        <end position="73"/>
    </location>
</feature>
<keyword evidence="3" id="KW-0227">DNA damage</keyword>
<dbReference type="InterPro" id="IPR007695">
    <property type="entry name" value="DNA_mismatch_repair_MutS-lik_N"/>
</dbReference>
<dbReference type="Gene3D" id="1.10.1420.10">
    <property type="match status" value="1"/>
</dbReference>
<feature type="domain" description="DNA mismatch repair proteins mutS family" evidence="8">
    <location>
        <begin position="870"/>
        <end position="886"/>
    </location>
</feature>
<proteinExistence type="inferred from homology"/>
<keyword evidence="5" id="KW-0238">DNA-binding</keyword>
<dbReference type="InterPro" id="IPR045076">
    <property type="entry name" value="MutS"/>
</dbReference>
<evidence type="ECO:0000256" key="4">
    <source>
        <dbReference type="ARBA" id="ARBA00022840"/>
    </source>
</evidence>
<dbReference type="Gene3D" id="3.40.1170.10">
    <property type="entry name" value="DNA repair protein MutS, domain I"/>
    <property type="match status" value="1"/>
</dbReference>
<dbReference type="AlphaFoldDB" id="A0A1Y2H878"/>
<organism evidence="9 10">
    <name type="scientific">Catenaria anguillulae PL171</name>
    <dbReference type="NCBI Taxonomy" id="765915"/>
    <lineage>
        <taxon>Eukaryota</taxon>
        <taxon>Fungi</taxon>
        <taxon>Fungi incertae sedis</taxon>
        <taxon>Blastocladiomycota</taxon>
        <taxon>Blastocladiomycetes</taxon>
        <taxon>Blastocladiales</taxon>
        <taxon>Catenariaceae</taxon>
        <taxon>Catenaria</taxon>
    </lineage>
</organism>
<dbReference type="PANTHER" id="PTHR11361:SF34">
    <property type="entry name" value="DNA MISMATCH REPAIR PROTEIN MSH1, MITOCHONDRIAL"/>
    <property type="match status" value="1"/>
</dbReference>
<dbReference type="InterPro" id="IPR000432">
    <property type="entry name" value="DNA_mismatch_repair_MutS_C"/>
</dbReference>
<protein>
    <submittedName>
        <fullName evidence="9">Muts domain V-domain-containing protein</fullName>
    </submittedName>
</protein>
<feature type="compositionally biased region" description="Low complexity" evidence="7">
    <location>
        <begin position="54"/>
        <end position="65"/>
    </location>
</feature>
<keyword evidence="2" id="KW-0547">Nucleotide-binding</keyword>
<keyword evidence="4" id="KW-0067">ATP-binding</keyword>
<dbReference type="PIRSF" id="PIRSF037677">
    <property type="entry name" value="DNA_mis_repair_Msh6"/>
    <property type="match status" value="1"/>
</dbReference>
<evidence type="ECO:0000256" key="6">
    <source>
        <dbReference type="ARBA" id="ARBA00023204"/>
    </source>
</evidence>
<dbReference type="GO" id="GO:0140664">
    <property type="term" value="F:ATP-dependent DNA damage sensor activity"/>
    <property type="evidence" value="ECO:0007669"/>
    <property type="project" value="InterPro"/>
</dbReference>
<dbReference type="Pfam" id="PF05192">
    <property type="entry name" value="MutS_III"/>
    <property type="match status" value="1"/>
</dbReference>
<name>A0A1Y2H878_9FUNG</name>
<dbReference type="Gene3D" id="3.40.50.300">
    <property type="entry name" value="P-loop containing nucleotide triphosphate hydrolases"/>
    <property type="match status" value="1"/>
</dbReference>
<comment type="similarity">
    <text evidence="1">Belongs to the DNA mismatch repair MutS family.</text>
</comment>
<evidence type="ECO:0000313" key="9">
    <source>
        <dbReference type="EMBL" id="ORZ30194.1"/>
    </source>
</evidence>
<reference evidence="9 10" key="1">
    <citation type="submission" date="2016-07" db="EMBL/GenBank/DDBJ databases">
        <title>Pervasive Adenine N6-methylation of Active Genes in Fungi.</title>
        <authorList>
            <consortium name="DOE Joint Genome Institute"/>
            <person name="Mondo S.J."/>
            <person name="Dannebaum R.O."/>
            <person name="Kuo R.C."/>
            <person name="Labutti K."/>
            <person name="Haridas S."/>
            <person name="Kuo A."/>
            <person name="Salamov A."/>
            <person name="Ahrendt S.R."/>
            <person name="Lipzen A."/>
            <person name="Sullivan W."/>
            <person name="Andreopoulos W.B."/>
            <person name="Clum A."/>
            <person name="Lindquist E."/>
            <person name="Daum C."/>
            <person name="Ramamoorthy G.K."/>
            <person name="Gryganskyi A."/>
            <person name="Culley D."/>
            <person name="Magnuson J.K."/>
            <person name="James T.Y."/>
            <person name="O'Malley M.A."/>
            <person name="Stajich J.E."/>
            <person name="Spatafora J.W."/>
            <person name="Visel A."/>
            <person name="Grigoriev I.V."/>
        </authorList>
    </citation>
    <scope>NUCLEOTIDE SEQUENCE [LARGE SCALE GENOMIC DNA]</scope>
    <source>
        <strain evidence="9 10">PL171</strain>
    </source>
</reference>
<dbReference type="SUPFAM" id="SSF48334">
    <property type="entry name" value="DNA repair protein MutS, domain III"/>
    <property type="match status" value="1"/>
</dbReference>
<evidence type="ECO:0000313" key="10">
    <source>
        <dbReference type="Proteomes" id="UP000193411"/>
    </source>
</evidence>
<dbReference type="GO" id="GO:0006298">
    <property type="term" value="P:mismatch repair"/>
    <property type="evidence" value="ECO:0007669"/>
    <property type="project" value="InterPro"/>
</dbReference>
<dbReference type="PROSITE" id="PS00486">
    <property type="entry name" value="DNA_MISMATCH_REPAIR_2"/>
    <property type="match status" value="1"/>
</dbReference>
<dbReference type="PANTHER" id="PTHR11361">
    <property type="entry name" value="DNA MISMATCH REPAIR PROTEIN MUTS FAMILY MEMBER"/>
    <property type="match status" value="1"/>
</dbReference>
<evidence type="ECO:0000256" key="2">
    <source>
        <dbReference type="ARBA" id="ARBA00022741"/>
    </source>
</evidence>
<feature type="region of interest" description="Disordered" evidence="7">
    <location>
        <begin position="248"/>
        <end position="269"/>
    </location>
</feature>
<dbReference type="SMART" id="SM00533">
    <property type="entry name" value="MUTSd"/>
    <property type="match status" value="1"/>
</dbReference>
<evidence type="ECO:0000256" key="3">
    <source>
        <dbReference type="ARBA" id="ARBA00022763"/>
    </source>
</evidence>
<accession>A0A1Y2H878</accession>
<evidence type="ECO:0000256" key="5">
    <source>
        <dbReference type="ARBA" id="ARBA00023125"/>
    </source>
</evidence>
<dbReference type="InterPro" id="IPR036187">
    <property type="entry name" value="DNA_mismatch_repair_MutS_sf"/>
</dbReference>
<gene>
    <name evidence="9" type="ORF">BCR44DRAFT_398794</name>
</gene>
<dbReference type="SUPFAM" id="SSF52540">
    <property type="entry name" value="P-loop containing nucleoside triphosphate hydrolases"/>
    <property type="match status" value="1"/>
</dbReference>
<dbReference type="GO" id="GO:0030983">
    <property type="term" value="F:mismatched DNA binding"/>
    <property type="evidence" value="ECO:0007669"/>
    <property type="project" value="InterPro"/>
</dbReference>
<dbReference type="InterPro" id="IPR016151">
    <property type="entry name" value="DNA_mismatch_repair_MutS_N"/>
</dbReference>
<dbReference type="EMBL" id="MCFL01000097">
    <property type="protein sequence ID" value="ORZ30194.1"/>
    <property type="molecule type" value="Genomic_DNA"/>
</dbReference>
<comment type="caution">
    <text evidence="9">The sequence shown here is derived from an EMBL/GenBank/DDBJ whole genome shotgun (WGS) entry which is preliminary data.</text>
</comment>